<dbReference type="GO" id="GO:1990571">
    <property type="term" value="P:meiotic centromere clustering"/>
    <property type="evidence" value="ECO:0007669"/>
    <property type="project" value="UniProtKB-ARBA"/>
</dbReference>
<dbReference type="GO" id="GO:0030951">
    <property type="term" value="P:establishment or maintenance of microtubule cytoskeleton polarity"/>
    <property type="evidence" value="ECO:0007669"/>
    <property type="project" value="InterPro"/>
</dbReference>
<dbReference type="Gene3D" id="1.25.10.10">
    <property type="entry name" value="Leucine-rich Repeat Variant"/>
    <property type="match status" value="2"/>
</dbReference>
<reference evidence="6 7" key="1">
    <citation type="submission" date="2013-03" db="EMBL/GenBank/DDBJ databases">
        <title>The Genome Sequence of Cladophialophora psammophila CBS 110553.</title>
        <authorList>
            <consortium name="The Broad Institute Genomics Platform"/>
            <person name="Cuomo C."/>
            <person name="de Hoog S."/>
            <person name="Gorbushina A."/>
            <person name="Walker B."/>
            <person name="Young S.K."/>
            <person name="Zeng Q."/>
            <person name="Gargeya S."/>
            <person name="Fitzgerald M."/>
            <person name="Haas B."/>
            <person name="Abouelleil A."/>
            <person name="Allen A.W."/>
            <person name="Alvarado L."/>
            <person name="Arachchi H.M."/>
            <person name="Berlin A.M."/>
            <person name="Chapman S.B."/>
            <person name="Gainer-Dewar J."/>
            <person name="Goldberg J."/>
            <person name="Griggs A."/>
            <person name="Gujja S."/>
            <person name="Hansen M."/>
            <person name="Howarth C."/>
            <person name="Imamovic A."/>
            <person name="Ireland A."/>
            <person name="Larimer J."/>
            <person name="McCowan C."/>
            <person name="Murphy C."/>
            <person name="Pearson M."/>
            <person name="Poon T.W."/>
            <person name="Priest M."/>
            <person name="Roberts A."/>
            <person name="Saif S."/>
            <person name="Shea T."/>
            <person name="Sisk P."/>
            <person name="Sykes S."/>
            <person name="Wortman J."/>
            <person name="Nusbaum C."/>
            <person name="Birren B."/>
        </authorList>
    </citation>
    <scope>NUCLEOTIDE SEQUENCE [LARGE SCALE GENOMIC DNA]</scope>
    <source>
        <strain evidence="6 7">CBS 110553</strain>
    </source>
</reference>
<dbReference type="eggNOG" id="KOG1820">
    <property type="taxonomic scope" value="Eukaryota"/>
</dbReference>
<dbReference type="GO" id="GO:0000776">
    <property type="term" value="C:kinetochore"/>
    <property type="evidence" value="ECO:0007669"/>
    <property type="project" value="UniProtKB-ARBA"/>
</dbReference>
<feature type="compositionally biased region" description="Low complexity" evidence="4">
    <location>
        <begin position="576"/>
        <end position="596"/>
    </location>
</feature>
<evidence type="ECO:0000313" key="7">
    <source>
        <dbReference type="Proteomes" id="UP000019471"/>
    </source>
</evidence>
<evidence type="ECO:0000259" key="5">
    <source>
        <dbReference type="SMART" id="SM01349"/>
    </source>
</evidence>
<dbReference type="GO" id="GO:0000022">
    <property type="term" value="P:mitotic spindle elongation"/>
    <property type="evidence" value="ECO:0007669"/>
    <property type="project" value="UniProtKB-ARBA"/>
</dbReference>
<evidence type="ECO:0000256" key="1">
    <source>
        <dbReference type="ARBA" id="ARBA00004317"/>
    </source>
</evidence>
<gene>
    <name evidence="6" type="ORF">A1O5_04106</name>
</gene>
<evidence type="ECO:0000256" key="2">
    <source>
        <dbReference type="ARBA" id="ARBA00022490"/>
    </source>
</evidence>
<name>W9WXM6_9EURO</name>
<dbReference type="OrthoDB" id="205662at2759"/>
<dbReference type="SMART" id="SM01349">
    <property type="entry name" value="TOG"/>
    <property type="match status" value="2"/>
</dbReference>
<dbReference type="InterPro" id="IPR048491">
    <property type="entry name" value="XMAP215_CLASP_TOG"/>
</dbReference>
<feature type="domain" description="TOG" evidence="5">
    <location>
        <begin position="278"/>
        <end position="510"/>
    </location>
</feature>
<dbReference type="STRING" id="1182543.W9WXM6"/>
<dbReference type="GO" id="GO:0005881">
    <property type="term" value="C:cytoplasmic microtubule"/>
    <property type="evidence" value="ECO:0007669"/>
    <property type="project" value="UniProtKB-ARBA"/>
</dbReference>
<dbReference type="FunFam" id="1.25.10.10:FF:000282">
    <property type="entry name" value="Spindle pole body component"/>
    <property type="match status" value="1"/>
</dbReference>
<sequence length="967" mass="104140">MADQEEDFSQLPLVDRFVHKNWKARKGGYEAAAKVFELTPDESDPAFRPFLQDPSLWKSAAGDSNVAAQQEGLAALCAFLKYGGQQAAVKSRNYTLQPLYEKGLSSTRPQAKASALEAILLYIELDKSDPVIEELLPALSHKQPKIIAATLNALTSIFHNYGVKIVEPKPVLKVLPKVFGHADKNVRAEAQNLTVELYRWLKEAIKVIFWNELKPVQQQDLEKLFEKVKEEPSPKQERLTRSQQAALATAAPAASGVEYDAEDVAEEGEEETETNAFDFAEPVDVYSKIPSDFHEMVGSTKWKERKDALDALFSILNTPKIKEAPFDDVVRVFAKCMKDANIAVVTVAANCVEKLAQGLRKSFARYRSTIMSPMMERFKEKKQSVADALGAALDAVFTATSLSECLEDTLGFLPNKNPNVKAETIKFLVRCLRTTRAVPSKEEQKKIADAATKLLTESTEGIRSGGAEILGTLMKIIGERAMNPYLDGLDDIRKSKIKEYFDAAEVKAKEKPKPAPAPAKATSAVGKKVVAGSKKPASAAKKPAPAAAPEPVEDVALLQPKPTAKALPKPGGLGRPGLAQPAGLKLGGLKKPAPGGLSVGVGSPQRRVISPPTSTDGDEEATAAAAAAAAAAAVPSPSKFGMGRGGLAGRPLSRPTAAPLSPPSTAPPSNALSVVERAELEELRAEKERLTALTDSLRSSNAKLTAEISELQNQNAQLIEDHTRDVLQIKAKETQLVRARGECDVLKAEVESVRKESERYKREVSRLGRESMGREREDMIRGRGLDETSNFGSESGAGGIYEDPSLSNRFPINGNVHSSRPTSTALHRTGSSASTQSGRAQPQTSAAKPRPQSGYTPHGNRLDLSPSEEKENNGLGIDSLGASRRKMSPPMLSNGASGRTSPQRPGHTPAYSMSREASDSGLSAGPGAGSRESGSRPEENWKRAAEVTSQLKARIEAMKARQGLSRH</sequence>
<dbReference type="Proteomes" id="UP000019471">
    <property type="component" value="Unassembled WGS sequence"/>
</dbReference>
<evidence type="ECO:0000313" key="6">
    <source>
        <dbReference type="EMBL" id="EXJ72957.1"/>
    </source>
</evidence>
<feature type="compositionally biased region" description="Acidic residues" evidence="4">
    <location>
        <begin position="259"/>
        <end position="273"/>
    </location>
</feature>
<dbReference type="GO" id="GO:1990498">
    <property type="term" value="C:mitotic spindle microtubule"/>
    <property type="evidence" value="ECO:0007669"/>
    <property type="project" value="UniProtKB-ARBA"/>
</dbReference>
<feature type="compositionally biased region" description="Low complexity" evidence="4">
    <location>
        <begin position="518"/>
        <end position="556"/>
    </location>
</feature>
<dbReference type="InterPro" id="IPR048492">
    <property type="entry name" value="Stu2_CTS"/>
</dbReference>
<dbReference type="InterPro" id="IPR045110">
    <property type="entry name" value="XMAP215"/>
</dbReference>
<dbReference type="GO" id="GO:0044732">
    <property type="term" value="C:mitotic spindle pole body"/>
    <property type="evidence" value="ECO:0007669"/>
    <property type="project" value="UniProtKB-ARBA"/>
</dbReference>
<dbReference type="FunFam" id="1.25.10.10:FF:000019">
    <property type="entry name" value="Cytoskeleton-associated protein 5"/>
    <property type="match status" value="1"/>
</dbReference>
<evidence type="ECO:0000256" key="3">
    <source>
        <dbReference type="ARBA" id="ARBA00023212"/>
    </source>
</evidence>
<dbReference type="GO" id="GO:0051010">
    <property type="term" value="F:microtubule plus-end binding"/>
    <property type="evidence" value="ECO:0007669"/>
    <property type="project" value="InterPro"/>
</dbReference>
<proteinExistence type="predicted"/>
<feature type="compositionally biased region" description="Basic and acidic residues" evidence="4">
    <location>
        <begin position="933"/>
        <end position="945"/>
    </location>
</feature>
<feature type="compositionally biased region" description="Basic and acidic residues" evidence="4">
    <location>
        <begin position="769"/>
        <end position="786"/>
    </location>
</feature>
<dbReference type="EMBL" id="AMGX01000005">
    <property type="protein sequence ID" value="EXJ72957.1"/>
    <property type="molecule type" value="Genomic_DNA"/>
</dbReference>
<feature type="compositionally biased region" description="Low complexity" evidence="4">
    <location>
        <begin position="249"/>
        <end position="258"/>
    </location>
</feature>
<dbReference type="Pfam" id="PF21041">
    <property type="entry name" value="XMAP215_CLASP_TOG"/>
    <property type="match status" value="2"/>
</dbReference>
<dbReference type="Pfam" id="PF21042">
    <property type="entry name" value="Stu2_CTS"/>
    <property type="match status" value="1"/>
</dbReference>
<dbReference type="HOGENOM" id="CLU_008401_0_0_1"/>
<dbReference type="GO" id="GO:0051315">
    <property type="term" value="P:attachment of mitotic spindle microtubules to kinetochore"/>
    <property type="evidence" value="ECO:0007669"/>
    <property type="project" value="UniProtKB-ARBA"/>
</dbReference>
<comment type="caution">
    <text evidence="6">The sequence shown here is derived from an EMBL/GenBank/DDBJ whole genome shotgun (WGS) entry which is preliminary data.</text>
</comment>
<dbReference type="GeneID" id="19188831"/>
<keyword evidence="7" id="KW-1185">Reference proteome</keyword>
<dbReference type="GO" id="GO:0061863">
    <property type="term" value="F:microtubule plus end polymerase"/>
    <property type="evidence" value="ECO:0007669"/>
    <property type="project" value="InterPro"/>
</dbReference>
<dbReference type="RefSeq" id="XP_007742904.1">
    <property type="nucleotide sequence ID" value="XM_007744714.1"/>
</dbReference>
<comment type="subcellular location">
    <subcellularLocation>
        <location evidence="1">Cytoplasm</location>
        <location evidence="1">Cytoskeleton</location>
        <location evidence="1">Microtubule organizing center</location>
        <location evidence="1">Spindle pole body</location>
    </subcellularLocation>
</comment>
<dbReference type="PANTHER" id="PTHR12609">
    <property type="entry name" value="MICROTUBULE ASSOCIATED PROTEIN XMAP215"/>
    <property type="match status" value="1"/>
</dbReference>
<feature type="region of interest" description="Disordered" evidence="4">
    <location>
        <begin position="769"/>
        <end position="946"/>
    </location>
</feature>
<evidence type="ECO:0000256" key="4">
    <source>
        <dbReference type="SAM" id="MobiDB-lite"/>
    </source>
</evidence>
<feature type="compositionally biased region" description="Polar residues" evidence="4">
    <location>
        <begin position="805"/>
        <end position="846"/>
    </location>
</feature>
<dbReference type="GO" id="GO:0046785">
    <property type="term" value="P:microtubule polymerization"/>
    <property type="evidence" value="ECO:0007669"/>
    <property type="project" value="InterPro"/>
</dbReference>
<feature type="domain" description="TOG" evidence="5">
    <location>
        <begin position="1"/>
        <end position="234"/>
    </location>
</feature>
<accession>W9WXM6</accession>
<feature type="compositionally biased region" description="Polar residues" evidence="4">
    <location>
        <begin position="894"/>
        <end position="903"/>
    </location>
</feature>
<dbReference type="AlphaFoldDB" id="W9WXM6"/>
<organism evidence="6 7">
    <name type="scientific">Cladophialophora psammophila CBS 110553</name>
    <dbReference type="NCBI Taxonomy" id="1182543"/>
    <lineage>
        <taxon>Eukaryota</taxon>
        <taxon>Fungi</taxon>
        <taxon>Dikarya</taxon>
        <taxon>Ascomycota</taxon>
        <taxon>Pezizomycotina</taxon>
        <taxon>Eurotiomycetes</taxon>
        <taxon>Chaetothyriomycetidae</taxon>
        <taxon>Chaetothyriales</taxon>
        <taxon>Herpotrichiellaceae</taxon>
        <taxon>Cladophialophora</taxon>
    </lineage>
</organism>
<feature type="compositionally biased region" description="Low complexity" evidence="4">
    <location>
        <begin position="622"/>
        <end position="633"/>
    </location>
</feature>
<keyword evidence="2" id="KW-0963">Cytoplasm</keyword>
<dbReference type="InterPro" id="IPR011989">
    <property type="entry name" value="ARM-like"/>
</dbReference>
<dbReference type="InterPro" id="IPR034085">
    <property type="entry name" value="TOG"/>
</dbReference>
<protein>
    <recommendedName>
        <fullName evidence="5">TOG domain-containing protein</fullName>
    </recommendedName>
</protein>
<dbReference type="InterPro" id="IPR016024">
    <property type="entry name" value="ARM-type_fold"/>
</dbReference>
<keyword evidence="3" id="KW-0206">Cytoskeleton</keyword>
<feature type="region of interest" description="Disordered" evidence="4">
    <location>
        <begin position="507"/>
        <end position="670"/>
    </location>
</feature>
<dbReference type="GO" id="GO:0099070">
    <property type="term" value="C:static microtubule bundle"/>
    <property type="evidence" value="ECO:0007669"/>
    <property type="project" value="UniProtKB-ARBA"/>
</dbReference>
<feature type="region of interest" description="Disordered" evidence="4">
    <location>
        <begin position="249"/>
        <end position="274"/>
    </location>
</feature>
<dbReference type="SUPFAM" id="SSF48371">
    <property type="entry name" value="ARM repeat"/>
    <property type="match status" value="1"/>
</dbReference>